<protein>
    <submittedName>
        <fullName evidence="1">Thiamine biosynthesis protein ThiS</fullName>
    </submittedName>
</protein>
<keyword evidence="2" id="KW-1185">Reference proteome</keyword>
<dbReference type="NCBIfam" id="TIGR01683">
    <property type="entry name" value="thiS"/>
    <property type="match status" value="1"/>
</dbReference>
<dbReference type="AlphaFoldDB" id="D7VQC2"/>
<sequence length="67" mass="7308">MNFTLNGQTKPLLSSLTLKQLLDQEIPYKQTGIAVAINDQVIPKDQWTGHAILSNDNILIFTAAQGG</sequence>
<dbReference type="SUPFAM" id="SSF54285">
    <property type="entry name" value="MoaD/ThiS"/>
    <property type="match status" value="1"/>
</dbReference>
<dbReference type="InterPro" id="IPR016155">
    <property type="entry name" value="Mopterin_synth/thiamin_S_b"/>
</dbReference>
<dbReference type="HOGENOM" id="CLU_174611_2_1_10"/>
<dbReference type="GeneID" id="95427268"/>
<evidence type="ECO:0000313" key="1">
    <source>
        <dbReference type="EMBL" id="EFK55973.1"/>
    </source>
</evidence>
<proteinExistence type="predicted"/>
<dbReference type="Gene3D" id="3.10.20.30">
    <property type="match status" value="1"/>
</dbReference>
<comment type="caution">
    <text evidence="1">The sequence shown here is derived from an EMBL/GenBank/DDBJ whole genome shotgun (WGS) entry which is preliminary data.</text>
</comment>
<dbReference type="STRING" id="525373.HMPREF0766_13176"/>
<dbReference type="PANTHER" id="PTHR34472">
    <property type="entry name" value="SULFUR CARRIER PROTEIN THIS"/>
    <property type="match status" value="1"/>
</dbReference>
<dbReference type="EMBL" id="ACHA02000012">
    <property type="protein sequence ID" value="EFK55973.1"/>
    <property type="molecule type" value="Genomic_DNA"/>
</dbReference>
<accession>D7VQC2</accession>
<dbReference type="RefSeq" id="WP_002994180.1">
    <property type="nucleotide sequence ID" value="NZ_GL379770.1"/>
</dbReference>
<dbReference type="PANTHER" id="PTHR34472:SF1">
    <property type="entry name" value="SULFUR CARRIER PROTEIN THIS"/>
    <property type="match status" value="1"/>
</dbReference>
<reference evidence="1" key="1">
    <citation type="submission" date="2010-07" db="EMBL/GenBank/DDBJ databases">
        <authorList>
            <person name="Muzny D."/>
            <person name="Qin X."/>
            <person name="Buhay C."/>
            <person name="Dugan-Rocha S."/>
            <person name="Ding Y."/>
            <person name="Chen G."/>
            <person name="Hawes A."/>
            <person name="Holder M."/>
            <person name="Jhangiani S."/>
            <person name="Johnson A."/>
            <person name="Khan Z."/>
            <person name="Li Z."/>
            <person name="Liu W."/>
            <person name="Liu X."/>
            <person name="Perez L."/>
            <person name="Shen H."/>
            <person name="Wang Q."/>
            <person name="Watt J."/>
            <person name="Xi L."/>
            <person name="Xin Y."/>
            <person name="Zhou J."/>
            <person name="Deng J."/>
            <person name="Jiang H."/>
            <person name="Liu Y."/>
            <person name="Qu J."/>
            <person name="Song X.-Z."/>
            <person name="Zhang L."/>
            <person name="Villasana D."/>
            <person name="Johnson A."/>
            <person name="Liu J."/>
            <person name="Liyanage D."/>
            <person name="Lorensuhewa L."/>
            <person name="Robinson T."/>
            <person name="Song A."/>
            <person name="Song B.-B."/>
            <person name="Dinh H."/>
            <person name="Thornton R."/>
            <person name="Coyle M."/>
            <person name="Francisco L."/>
            <person name="Jackson L."/>
            <person name="Javaid M."/>
            <person name="Korchina V."/>
            <person name="Kovar C."/>
            <person name="Mata R."/>
            <person name="Mathew T."/>
            <person name="Ngo R."/>
            <person name="Nguyen L."/>
            <person name="Nguyen N."/>
            <person name="Okwuonu G."/>
            <person name="Ongeri F."/>
            <person name="Pham C."/>
            <person name="Simmons D."/>
            <person name="Wilczek-Boney K."/>
            <person name="Hale W."/>
            <person name="Jakkamsetti A."/>
            <person name="Pham P."/>
            <person name="Ruth R."/>
            <person name="San Lucas F."/>
            <person name="Warren J."/>
            <person name="Zhang J."/>
            <person name="Zhao Z."/>
            <person name="Zhou C."/>
            <person name="Zhu D."/>
            <person name="Lee S."/>
            <person name="Bess C."/>
            <person name="Blankenburg K."/>
            <person name="Forbes L."/>
            <person name="Fu Q."/>
            <person name="Gubbala S."/>
            <person name="Hirani K."/>
            <person name="Jayaseelan J.C."/>
            <person name="Lara F."/>
            <person name="Munidasa M."/>
            <person name="Palculict T."/>
            <person name="Patil S."/>
            <person name="Pu L.-L."/>
            <person name="Saada N."/>
            <person name="Tang L."/>
            <person name="Weissenberger G."/>
            <person name="Zhu Y."/>
            <person name="Hemphill L."/>
            <person name="Shang Y."/>
            <person name="Youmans B."/>
            <person name="Ayvaz T."/>
            <person name="Ross M."/>
            <person name="Santibanez J."/>
            <person name="Aqrawi P."/>
            <person name="Gross S."/>
            <person name="Joshi V."/>
            <person name="Fowler G."/>
            <person name="Nazareth L."/>
            <person name="Reid J."/>
            <person name="Worley K."/>
            <person name="Petrosino J."/>
            <person name="Highlander S."/>
            <person name="Gibbs R."/>
        </authorList>
    </citation>
    <scope>NUCLEOTIDE SEQUENCE [LARGE SCALE GENOMIC DNA]</scope>
    <source>
        <strain evidence="1">ATCC 33861</strain>
    </source>
</reference>
<dbReference type="InterPro" id="IPR012675">
    <property type="entry name" value="Beta-grasp_dom_sf"/>
</dbReference>
<gene>
    <name evidence="1" type="primary">thiS</name>
    <name evidence="1" type="ORF">HMPREF0766_13176</name>
</gene>
<name>D7VQC2_SPHSI</name>
<evidence type="ECO:0000313" key="2">
    <source>
        <dbReference type="Proteomes" id="UP000006258"/>
    </source>
</evidence>
<dbReference type="InterPro" id="IPR003749">
    <property type="entry name" value="ThiS/MoaD-like"/>
</dbReference>
<dbReference type="OrthoDB" id="1525151at2"/>
<dbReference type="CDD" id="cd00565">
    <property type="entry name" value="Ubl_ThiS"/>
    <property type="match status" value="1"/>
</dbReference>
<organism evidence="1 2">
    <name type="scientific">Sphingobacterium spiritivorum ATCC 33861</name>
    <dbReference type="NCBI Taxonomy" id="525373"/>
    <lineage>
        <taxon>Bacteria</taxon>
        <taxon>Pseudomonadati</taxon>
        <taxon>Bacteroidota</taxon>
        <taxon>Sphingobacteriia</taxon>
        <taxon>Sphingobacteriales</taxon>
        <taxon>Sphingobacteriaceae</taxon>
        <taxon>Sphingobacterium</taxon>
    </lineage>
</organism>
<dbReference type="Pfam" id="PF02597">
    <property type="entry name" value="ThiS"/>
    <property type="match status" value="1"/>
</dbReference>
<dbReference type="eggNOG" id="COG2104">
    <property type="taxonomic scope" value="Bacteria"/>
</dbReference>
<dbReference type="Proteomes" id="UP000006258">
    <property type="component" value="Unassembled WGS sequence"/>
</dbReference>
<dbReference type="InterPro" id="IPR010035">
    <property type="entry name" value="Thi_S"/>
</dbReference>